<dbReference type="Proteomes" id="UP000471364">
    <property type="component" value="Unassembled WGS sequence"/>
</dbReference>
<dbReference type="Gene3D" id="3.50.50.60">
    <property type="entry name" value="FAD/NAD(P)-binding domain"/>
    <property type="match status" value="1"/>
</dbReference>
<dbReference type="InterPro" id="IPR036188">
    <property type="entry name" value="FAD/NAD-bd_sf"/>
</dbReference>
<dbReference type="SUPFAM" id="SSF51905">
    <property type="entry name" value="FAD/NAD(P)-binding domain"/>
    <property type="match status" value="1"/>
</dbReference>
<feature type="domain" description="FAD dependent oxidoreductase" evidence="2">
    <location>
        <begin position="14"/>
        <end position="367"/>
    </location>
</feature>
<dbReference type="InterPro" id="IPR006076">
    <property type="entry name" value="FAD-dep_OxRdtase"/>
</dbReference>
<organism evidence="3 4">
    <name type="scientific">Micromonospora aurantiaca</name>
    <name type="common">nom. illeg.</name>
    <dbReference type="NCBI Taxonomy" id="47850"/>
    <lineage>
        <taxon>Bacteria</taxon>
        <taxon>Bacillati</taxon>
        <taxon>Actinomycetota</taxon>
        <taxon>Actinomycetes</taxon>
        <taxon>Micromonosporales</taxon>
        <taxon>Micromonosporaceae</taxon>
        <taxon>Micromonospora</taxon>
    </lineage>
</organism>
<keyword evidence="4" id="KW-1185">Reference proteome</keyword>
<dbReference type="EMBL" id="WAAR01000231">
    <property type="protein sequence ID" value="KAB1102743.1"/>
    <property type="molecule type" value="Genomic_DNA"/>
</dbReference>
<dbReference type="Pfam" id="PF01266">
    <property type="entry name" value="DAO"/>
    <property type="match status" value="1"/>
</dbReference>
<dbReference type="SUPFAM" id="SSF54373">
    <property type="entry name" value="FAD-linked reductases, C-terminal domain"/>
    <property type="match status" value="1"/>
</dbReference>
<dbReference type="RefSeq" id="WP_151015973.1">
    <property type="nucleotide sequence ID" value="NZ_CP084582.1"/>
</dbReference>
<accession>A0ABQ6U7E6</accession>
<dbReference type="PANTHER" id="PTHR13847">
    <property type="entry name" value="SARCOSINE DEHYDROGENASE-RELATED"/>
    <property type="match status" value="1"/>
</dbReference>
<evidence type="ECO:0000313" key="3">
    <source>
        <dbReference type="EMBL" id="KAB1102743.1"/>
    </source>
</evidence>
<comment type="caution">
    <text evidence="3">The sequence shown here is derived from an EMBL/GenBank/DDBJ whole genome shotgun (WGS) entry which is preliminary data.</text>
</comment>
<dbReference type="PANTHER" id="PTHR13847:SF287">
    <property type="entry name" value="FAD-DEPENDENT OXIDOREDUCTASE DOMAIN-CONTAINING PROTEIN 1"/>
    <property type="match status" value="1"/>
</dbReference>
<protein>
    <submittedName>
        <fullName evidence="3">FAD-binding oxidoreductase</fullName>
    </submittedName>
</protein>
<gene>
    <name evidence="3" type="ORF">F6X54_30870</name>
</gene>
<name>A0ABQ6U7E6_9ACTN</name>
<proteinExistence type="predicted"/>
<reference evidence="3 4" key="1">
    <citation type="submission" date="2019-09" db="EMBL/GenBank/DDBJ databases">
        <title>High taxonomic diversity of Micromonospora strains isolated from Medicago sativa nodules in different geographical locations.</title>
        <authorList>
            <person name="Martinez-Hidalgo P."/>
            <person name="Flores-Felix J.D."/>
            <person name="Velazquez E."/>
            <person name="Brau L."/>
            <person name="Trujillo M.E."/>
            <person name="Martinez-Molina E."/>
        </authorList>
    </citation>
    <scope>NUCLEOTIDE SEQUENCE [LARGE SCALE GENOMIC DNA]</scope>
    <source>
        <strain evidence="3 4">ALFB5</strain>
    </source>
</reference>
<evidence type="ECO:0000259" key="2">
    <source>
        <dbReference type="Pfam" id="PF01266"/>
    </source>
</evidence>
<dbReference type="PRINTS" id="PR00469">
    <property type="entry name" value="PNDRDTASEII"/>
</dbReference>
<sequence length="389" mass="40243">MDAPGVVVIDAGADVVVIGAGMTGAACAYYAARAGLTVTVVDRAGVASGTTGAGEGNILLSDKSPGPELSLALHSVALWRELGESMGDAQIELERKGGLVVAASATEHDTLSAFADRQRAAGVEAHAVASHELPSYEPHLSPHLVGAVHYPQDMQVQPMLAAAHLLRAARATVLTGTCVVGLLRDGTGGIRAVRTDHGLLSTTRVVNAAGVWAGRVAALAGVELPILPRRGFVLVTQPLPELVRHKVYAAGYVANVERSTAGLEISPVVEGTRAGTILIGSSREHVGFDPAMSLPALRGLAAAAIRLFPILAGVSAIRAYRGFRPYSPDHLPIIGADKNVPGLYHATGHEGAGIGLAPATGHAIAALLTDRRPHVDLRPFAPERHHVHL</sequence>
<dbReference type="Gene3D" id="3.30.9.10">
    <property type="entry name" value="D-Amino Acid Oxidase, subunit A, domain 2"/>
    <property type="match status" value="1"/>
</dbReference>
<evidence type="ECO:0000313" key="4">
    <source>
        <dbReference type="Proteomes" id="UP000471364"/>
    </source>
</evidence>
<keyword evidence="1" id="KW-0560">Oxidoreductase</keyword>
<evidence type="ECO:0000256" key="1">
    <source>
        <dbReference type="ARBA" id="ARBA00023002"/>
    </source>
</evidence>